<evidence type="ECO:0000259" key="4">
    <source>
        <dbReference type="Pfam" id="PF00849"/>
    </source>
</evidence>
<accession>A0A4R6BWR6</accession>
<dbReference type="OrthoDB" id="9807829at2"/>
<evidence type="ECO:0000256" key="3">
    <source>
        <dbReference type="ARBA" id="ARBA00033164"/>
    </source>
</evidence>
<dbReference type="EMBL" id="SCWB01000004">
    <property type="protein sequence ID" value="TDM12452.1"/>
    <property type="molecule type" value="Genomic_DNA"/>
</dbReference>
<organism evidence="5 6">
    <name type="scientific">Macrococcus lamae</name>
    <dbReference type="NCBI Taxonomy" id="198484"/>
    <lineage>
        <taxon>Bacteria</taxon>
        <taxon>Bacillati</taxon>
        <taxon>Bacillota</taxon>
        <taxon>Bacilli</taxon>
        <taxon>Bacillales</taxon>
        <taxon>Staphylococcaceae</taxon>
        <taxon>Macrococcus</taxon>
    </lineage>
</organism>
<proteinExistence type="predicted"/>
<dbReference type="InterPro" id="IPR006145">
    <property type="entry name" value="PsdUridine_synth_RsuA/RluA"/>
</dbReference>
<evidence type="ECO:0000313" key="6">
    <source>
        <dbReference type="Proteomes" id="UP000294802"/>
    </source>
</evidence>
<gene>
    <name evidence="5" type="ORF">ERX29_03695</name>
</gene>
<comment type="catalytic activity">
    <reaction evidence="1">
        <text>a uridine in RNA = a pseudouridine in RNA</text>
        <dbReference type="Rhea" id="RHEA:48348"/>
        <dbReference type="Rhea" id="RHEA-COMP:12068"/>
        <dbReference type="Rhea" id="RHEA-COMP:12069"/>
        <dbReference type="ChEBI" id="CHEBI:65314"/>
        <dbReference type="ChEBI" id="CHEBI:65315"/>
    </reaction>
</comment>
<protein>
    <recommendedName>
        <fullName evidence="2">RNA pseudouridylate synthase</fullName>
    </recommendedName>
    <alternativeName>
        <fullName evidence="3">RNA-uridine isomerase</fullName>
    </alternativeName>
</protein>
<dbReference type="CDD" id="cd02869">
    <property type="entry name" value="PseudoU_synth_RluA_like"/>
    <property type="match status" value="1"/>
</dbReference>
<dbReference type="GO" id="GO:0003723">
    <property type="term" value="F:RNA binding"/>
    <property type="evidence" value="ECO:0007669"/>
    <property type="project" value="InterPro"/>
</dbReference>
<dbReference type="GO" id="GO:0009982">
    <property type="term" value="F:pseudouridine synthase activity"/>
    <property type="evidence" value="ECO:0007669"/>
    <property type="project" value="InterPro"/>
</dbReference>
<dbReference type="InterPro" id="IPR050188">
    <property type="entry name" value="RluA_PseudoU_synthase"/>
</dbReference>
<name>A0A4R6BWR6_9STAP</name>
<dbReference type="GO" id="GO:0000455">
    <property type="term" value="P:enzyme-directed rRNA pseudouridine synthesis"/>
    <property type="evidence" value="ECO:0007669"/>
    <property type="project" value="TreeGrafter"/>
</dbReference>
<dbReference type="GO" id="GO:0140098">
    <property type="term" value="F:catalytic activity, acting on RNA"/>
    <property type="evidence" value="ECO:0007669"/>
    <property type="project" value="UniProtKB-ARBA"/>
</dbReference>
<feature type="domain" description="Pseudouridine synthase RsuA/RluA-like" evidence="4">
    <location>
        <begin position="75"/>
        <end position="218"/>
    </location>
</feature>
<dbReference type="AlphaFoldDB" id="A0A4R6BWR6"/>
<sequence>MLLREFLQHQHISKKSLSAIKQNGALVVNDNPVTVRYQLVLDDIIEIHLPEEFPSASLTPSDGPLNILYEDDYLCIVSKAPGVSTMPSMLHPHDSLLERVLAHFINHDETGIPHIVTRLDRNTSGIVVFAKHQLIHHLMTGKISKTYVCIVCGKIPLSGVIDYPISRKGDSIIERQVSANGKAALTSYVALHHSDDYSVAAVKLHTGRTHQIRVHFQAIGYPLAGDTLYGKDKRLSRQALHALQIEFVHPITGVHIVLQDSPYKDLRSLIPML</sequence>
<dbReference type="Pfam" id="PF00849">
    <property type="entry name" value="PseudoU_synth_2"/>
    <property type="match status" value="1"/>
</dbReference>
<reference evidence="5 6" key="1">
    <citation type="submission" date="2019-01" db="EMBL/GenBank/DDBJ databases">
        <title>Draft genome sequences of the type strains of six Macrococcus species.</title>
        <authorList>
            <person name="Mazhar S."/>
            <person name="Altermann E."/>
            <person name="Hill C."/>
            <person name="Mcauliffe O."/>
        </authorList>
    </citation>
    <scope>NUCLEOTIDE SEQUENCE [LARGE SCALE GENOMIC DNA]</scope>
    <source>
        <strain evidence="5 6">CCM4815</strain>
    </source>
</reference>
<dbReference type="PANTHER" id="PTHR21600">
    <property type="entry name" value="MITOCHONDRIAL RNA PSEUDOURIDINE SYNTHASE"/>
    <property type="match status" value="1"/>
</dbReference>
<evidence type="ECO:0000256" key="2">
    <source>
        <dbReference type="ARBA" id="ARBA00031870"/>
    </source>
</evidence>
<dbReference type="InterPro" id="IPR020103">
    <property type="entry name" value="PsdUridine_synth_cat_dom_sf"/>
</dbReference>
<keyword evidence="6" id="KW-1185">Reference proteome</keyword>
<evidence type="ECO:0000313" key="5">
    <source>
        <dbReference type="EMBL" id="TDM12452.1"/>
    </source>
</evidence>
<evidence type="ECO:0000256" key="1">
    <source>
        <dbReference type="ARBA" id="ARBA00000073"/>
    </source>
</evidence>
<dbReference type="PANTHER" id="PTHR21600:SF35">
    <property type="entry name" value="PSEUDOURIDINE SYNTHASE"/>
    <property type="match status" value="1"/>
</dbReference>
<dbReference type="Gene3D" id="3.30.2350.10">
    <property type="entry name" value="Pseudouridine synthase"/>
    <property type="match status" value="1"/>
</dbReference>
<comment type="caution">
    <text evidence="5">The sequence shown here is derived from an EMBL/GenBank/DDBJ whole genome shotgun (WGS) entry which is preliminary data.</text>
</comment>
<dbReference type="SUPFAM" id="SSF55120">
    <property type="entry name" value="Pseudouridine synthase"/>
    <property type="match status" value="1"/>
</dbReference>
<dbReference type="PROSITE" id="PS01129">
    <property type="entry name" value="PSI_RLU"/>
    <property type="match status" value="1"/>
</dbReference>
<dbReference type="InterPro" id="IPR006224">
    <property type="entry name" value="PsdUridine_synth_RluA-like_CS"/>
</dbReference>
<dbReference type="Proteomes" id="UP000294802">
    <property type="component" value="Unassembled WGS sequence"/>
</dbReference>